<dbReference type="GeneID" id="20239708"/>
<evidence type="ECO:0000313" key="24">
    <source>
        <dbReference type="Proteomes" id="UP000030746"/>
    </source>
</evidence>
<dbReference type="FunFam" id="3.40.50.12610:FF:000002">
    <property type="entry name" value="dolichyl-diphosphooligosaccharide--protein glycosyltransferase subunit STT3A"/>
    <property type="match status" value="1"/>
</dbReference>
<dbReference type="Gene3D" id="3.40.50.12610">
    <property type="match status" value="1"/>
</dbReference>
<dbReference type="Proteomes" id="UP000030746">
    <property type="component" value="Unassembled WGS sequence"/>
</dbReference>
<feature type="transmembrane region" description="Helical" evidence="20">
    <location>
        <begin position="12"/>
        <end position="33"/>
    </location>
</feature>
<dbReference type="EC" id="2.4.99.18" evidence="6"/>
<evidence type="ECO:0000256" key="12">
    <source>
        <dbReference type="ARBA" id="ARBA00022842"/>
    </source>
</evidence>
<feature type="transmembrane region" description="Helical" evidence="20">
    <location>
        <begin position="352"/>
        <end position="371"/>
    </location>
</feature>
<evidence type="ECO:0000259" key="22">
    <source>
        <dbReference type="Pfam" id="PF21436"/>
    </source>
</evidence>
<evidence type="ECO:0000256" key="16">
    <source>
        <dbReference type="ARBA" id="ARBA00023211"/>
    </source>
</evidence>
<keyword evidence="15" id="KW-0325">Glycoprotein</keyword>
<evidence type="ECO:0000259" key="21">
    <source>
        <dbReference type="Pfam" id="PF02516"/>
    </source>
</evidence>
<keyword evidence="11" id="KW-0256">Endoplasmic reticulum</keyword>
<dbReference type="GO" id="GO:0018279">
    <property type="term" value="P:protein N-linked glycosylation via asparagine"/>
    <property type="evidence" value="ECO:0007669"/>
    <property type="project" value="TreeGrafter"/>
</dbReference>
<accession>V4BNH5</accession>
<feature type="transmembrane region" description="Helical" evidence="20">
    <location>
        <begin position="201"/>
        <end position="221"/>
    </location>
</feature>
<evidence type="ECO:0000256" key="1">
    <source>
        <dbReference type="ARBA" id="ARBA00001936"/>
    </source>
</evidence>
<dbReference type="InterPro" id="IPR003674">
    <property type="entry name" value="Oligo_trans_STT3"/>
</dbReference>
<evidence type="ECO:0000256" key="7">
    <source>
        <dbReference type="ARBA" id="ARBA00022676"/>
    </source>
</evidence>
<dbReference type="HOGENOM" id="CLU_009279_1_0_1"/>
<comment type="cofactor">
    <cofactor evidence="1">
        <name>Mn(2+)</name>
        <dbReference type="ChEBI" id="CHEBI:29035"/>
    </cofactor>
</comment>
<evidence type="ECO:0000256" key="11">
    <source>
        <dbReference type="ARBA" id="ARBA00022824"/>
    </source>
</evidence>
<comment type="subunit">
    <text evidence="19">Component of the oligosaccharyltransferase (OST) complex. There are 2 OST complexes, OST-A and OST-B, which contain STT3A or STT3B as catalytic subunit, respectively. OST-A and OST-B contain common core subunits RPN1, RPN2, OST48, OST4, DAD1 and TMEM258, and OST-A contains DC2/OSTC and KRTCAP2/KCP2 specific accessory subunits. OST-A complex assembly occurs through the formation of 3 subcomplexes. Subcomplex 1 contains RPN1 and TMEM258, subcomplex 2 contains the OST-A-specific subunits STT3A, DC2/OSTC, and KCP2 as well as the core subunit OST4, and subcomplex 3 contains RPN2, DAD1, and OST48. The OST-A complex can form stable complexes with the Sec61 complex or with both the Sec61 and TRAP complexes.</text>
</comment>
<keyword evidence="7" id="KW-0328">Glycosyltransferase</keyword>
<dbReference type="Pfam" id="PF02516">
    <property type="entry name" value="STT3"/>
    <property type="match status" value="1"/>
</dbReference>
<dbReference type="InterPro" id="IPR048999">
    <property type="entry name" value="STT3-PglB_core"/>
</dbReference>
<evidence type="ECO:0000256" key="9">
    <source>
        <dbReference type="ARBA" id="ARBA00022692"/>
    </source>
</evidence>
<evidence type="ECO:0000256" key="15">
    <source>
        <dbReference type="ARBA" id="ARBA00023180"/>
    </source>
</evidence>
<name>V4BNH5_LOTGI</name>
<feature type="transmembrane region" description="Helical" evidence="20">
    <location>
        <begin position="260"/>
        <end position="278"/>
    </location>
</feature>
<evidence type="ECO:0000256" key="2">
    <source>
        <dbReference type="ARBA" id="ARBA00001946"/>
    </source>
</evidence>
<dbReference type="RefSeq" id="XP_009059058.1">
    <property type="nucleotide sequence ID" value="XM_009060810.1"/>
</dbReference>
<dbReference type="GO" id="GO:0004579">
    <property type="term" value="F:dolichyl-diphosphooligosaccharide-protein glycotransferase activity"/>
    <property type="evidence" value="ECO:0007669"/>
    <property type="project" value="UniProtKB-EC"/>
</dbReference>
<sequence length="695" mass="78697">MSPQKQDTLLKLMILTIAAILAFSTRLFSVLQFESVIHEFDPYFNYRTTKFLAEKGFYNFHNWFDDRAWYPLGRIIGGTIYPGLMVTSAMIYNFLNFLHITIDVRNVCVFLAPLFASFTTIVTYMFTKELKDAGAGLVAASMLAIVPGYISRSVAGSYDNEGIAIFCMLLTYTLWVKAAKTGSVFWASLCALAYFYMVSSWGGYVFLINLIPLHVLVLMITGRFSHRIYVAYSSVYCLGTILSMQIAFVGFQPVQSSEHMAALGVFGLCQIHAFVDYLRSKLTTEQFNLLFKSLVLLSGSIMFGAAAIATALGKISPWTGRFYSLLDPSYAKNNIPIIASVSEHQPTAWSSFYFDLQLLVFMFPVGLYYCFSKLTDANIFIIMYGVTSIYFSGVMVRLMLVLAPVMCILSGIGVSAVLSTYMKNLDVSTKNKDKKAKKTDNTYPLKNEIATGVIMIMTSFLIMYTFHCTWVTSEAYSSPSIVLTARGGDNGRIIFDDFREAYYWLRQNTHHDAKIMSWWDYGYQITAIANRTVLVDNNTWNNTHISRVGQAMASPEDKAYEIMRELDVDYVLVIFGGLTGYSSDDINKFLWMVRIGGSTDRGAHIKESDYFTPQGEFRVDKDGSPILLNCLMYKMCYYRFGSVYTEGGKPTGYDRVRNTEIGNKDFELEVLEEAYTTEHWLVRIYKVKDLENRGV</sequence>
<dbReference type="OMA" id="TWYAIGT"/>
<dbReference type="GO" id="GO:0043687">
    <property type="term" value="P:post-translational protein modification"/>
    <property type="evidence" value="ECO:0007669"/>
    <property type="project" value="TreeGrafter"/>
</dbReference>
<feature type="transmembrane region" description="Helical" evidence="20">
    <location>
        <begin position="133"/>
        <end position="150"/>
    </location>
</feature>
<dbReference type="STRING" id="225164.V4BNH5"/>
<evidence type="ECO:0000256" key="5">
    <source>
        <dbReference type="ARBA" id="ARBA00010810"/>
    </source>
</evidence>
<evidence type="ECO:0000256" key="6">
    <source>
        <dbReference type="ARBA" id="ARBA00012605"/>
    </source>
</evidence>
<dbReference type="GO" id="GO:0005789">
    <property type="term" value="C:endoplasmic reticulum membrane"/>
    <property type="evidence" value="ECO:0007669"/>
    <property type="project" value="UniProtKB-SubCell"/>
</dbReference>
<dbReference type="PANTHER" id="PTHR13872">
    <property type="entry name" value="DOLICHYL-DIPHOSPHOOLIGOSACCHARIDE--PROTEIN GLYCOSYLTRANSFERASE SUBUNIT"/>
    <property type="match status" value="1"/>
</dbReference>
<keyword evidence="8" id="KW-0808">Transferase</keyword>
<evidence type="ECO:0000256" key="20">
    <source>
        <dbReference type="SAM" id="Phobius"/>
    </source>
</evidence>
<feature type="transmembrane region" description="Helical" evidence="20">
    <location>
        <begin position="402"/>
        <end position="422"/>
    </location>
</feature>
<keyword evidence="16" id="KW-0464">Manganese</keyword>
<feature type="transmembrane region" description="Helical" evidence="20">
    <location>
        <begin position="75"/>
        <end position="95"/>
    </location>
</feature>
<feature type="transmembrane region" description="Helical" evidence="20">
    <location>
        <begin position="162"/>
        <end position="195"/>
    </location>
</feature>
<comment type="similarity">
    <text evidence="5">Belongs to the STT3 family.</text>
</comment>
<dbReference type="OrthoDB" id="10261066at2759"/>
<proteinExistence type="inferred from homology"/>
<dbReference type="Pfam" id="PF21436">
    <property type="entry name" value="STT3-PglB_core"/>
    <property type="match status" value="1"/>
</dbReference>
<evidence type="ECO:0000256" key="4">
    <source>
        <dbReference type="ARBA" id="ARBA00004922"/>
    </source>
</evidence>
<gene>
    <name evidence="23" type="ORF">LOTGIDRAFT_164315</name>
</gene>
<comment type="pathway">
    <text evidence="4">Protein modification; protein glycosylation.</text>
</comment>
<keyword evidence="9 20" id="KW-0812">Transmembrane</keyword>
<comment type="subcellular location">
    <subcellularLocation>
        <location evidence="3">Endoplasmic reticulum membrane</location>
        <topology evidence="3">Multi-pass membrane protein</topology>
    </subcellularLocation>
</comment>
<dbReference type="GO" id="GO:0046872">
    <property type="term" value="F:metal ion binding"/>
    <property type="evidence" value="ECO:0007669"/>
    <property type="project" value="UniProtKB-KW"/>
</dbReference>
<evidence type="ECO:0000256" key="8">
    <source>
        <dbReference type="ARBA" id="ARBA00022679"/>
    </source>
</evidence>
<evidence type="ECO:0000256" key="3">
    <source>
        <dbReference type="ARBA" id="ARBA00004477"/>
    </source>
</evidence>
<evidence type="ECO:0000313" key="23">
    <source>
        <dbReference type="EMBL" id="ESO90389.1"/>
    </source>
</evidence>
<dbReference type="AlphaFoldDB" id="V4BNH5"/>
<feature type="domain" description="STT3/PglB/AglB core" evidence="22">
    <location>
        <begin position="515"/>
        <end position="571"/>
    </location>
</feature>
<dbReference type="KEGG" id="lgi:LOTGIDRAFT_164315"/>
<evidence type="ECO:0000256" key="14">
    <source>
        <dbReference type="ARBA" id="ARBA00023136"/>
    </source>
</evidence>
<keyword evidence="24" id="KW-1185">Reference proteome</keyword>
<evidence type="ECO:0000256" key="17">
    <source>
        <dbReference type="ARBA" id="ARBA00040922"/>
    </source>
</evidence>
<feature type="transmembrane region" description="Helical" evidence="20">
    <location>
        <begin position="290"/>
        <end position="312"/>
    </location>
</feature>
<keyword evidence="14 20" id="KW-0472">Membrane</keyword>
<feature type="transmembrane region" description="Helical" evidence="20">
    <location>
        <begin position="107"/>
        <end position="127"/>
    </location>
</feature>
<dbReference type="CTD" id="20239708"/>
<dbReference type="UniPathway" id="UPA00378"/>
<dbReference type="PANTHER" id="PTHR13872:SF43">
    <property type="entry name" value="DOLICHYL-DIPHOSPHOOLIGOSACCHARIDE--PROTEIN GLYCOSYLTRANSFERASE SUBUNIT STT3A"/>
    <property type="match status" value="1"/>
</dbReference>
<dbReference type="InterPro" id="IPR048307">
    <property type="entry name" value="STT3_N"/>
</dbReference>
<evidence type="ECO:0000256" key="13">
    <source>
        <dbReference type="ARBA" id="ARBA00022989"/>
    </source>
</evidence>
<evidence type="ECO:0000256" key="19">
    <source>
        <dbReference type="ARBA" id="ARBA00062993"/>
    </source>
</evidence>
<protein>
    <recommendedName>
        <fullName evidence="17">Dolichyl-diphosphooligosaccharide--protein glycosyltransferase subunit STT3A</fullName>
        <ecNumber evidence="6">2.4.99.18</ecNumber>
    </recommendedName>
</protein>
<dbReference type="EMBL" id="KB202444">
    <property type="protein sequence ID" value="ESO90389.1"/>
    <property type="molecule type" value="Genomic_DNA"/>
</dbReference>
<keyword evidence="12" id="KW-0460">Magnesium</keyword>
<organism evidence="23 24">
    <name type="scientific">Lottia gigantea</name>
    <name type="common">Giant owl limpet</name>
    <dbReference type="NCBI Taxonomy" id="225164"/>
    <lineage>
        <taxon>Eukaryota</taxon>
        <taxon>Metazoa</taxon>
        <taxon>Spiralia</taxon>
        <taxon>Lophotrochozoa</taxon>
        <taxon>Mollusca</taxon>
        <taxon>Gastropoda</taxon>
        <taxon>Patellogastropoda</taxon>
        <taxon>Lottioidea</taxon>
        <taxon>Lottiidae</taxon>
        <taxon>Lottia</taxon>
    </lineage>
</organism>
<keyword evidence="10" id="KW-0479">Metal-binding</keyword>
<feature type="transmembrane region" description="Helical" evidence="20">
    <location>
        <begin position="378"/>
        <end position="396"/>
    </location>
</feature>
<comment type="catalytic activity">
    <reaction evidence="18">
        <text>a di-trans,poly-cis-dolichyl diphosphooligosaccharide + L-asparaginyl-[protein] = N(4)-(oligosaccharide-(1-&gt;4)-N-acetyl-beta-D-glucosaminyl-(1-&gt;4)-N-acetyl-beta-D-glucosaminyl)-L-asparaginyl-[protein] + a di-trans,poly-cis-dolichyl diphosphate + H(+)</text>
        <dbReference type="Rhea" id="RHEA:22980"/>
        <dbReference type="Rhea" id="RHEA-COMP:12804"/>
        <dbReference type="Rhea" id="RHEA-COMP:12805"/>
        <dbReference type="Rhea" id="RHEA-COMP:19506"/>
        <dbReference type="Rhea" id="RHEA-COMP:19509"/>
        <dbReference type="ChEBI" id="CHEBI:15378"/>
        <dbReference type="ChEBI" id="CHEBI:50347"/>
        <dbReference type="ChEBI" id="CHEBI:57497"/>
        <dbReference type="ChEBI" id="CHEBI:57570"/>
        <dbReference type="ChEBI" id="CHEBI:132529"/>
        <dbReference type="EC" id="2.4.99.18"/>
    </reaction>
</comment>
<comment type="cofactor">
    <cofactor evidence="2">
        <name>Mg(2+)</name>
        <dbReference type="ChEBI" id="CHEBI:18420"/>
    </cofactor>
</comment>
<evidence type="ECO:0000256" key="10">
    <source>
        <dbReference type="ARBA" id="ARBA00022723"/>
    </source>
</evidence>
<evidence type="ECO:0000256" key="18">
    <source>
        <dbReference type="ARBA" id="ARBA00048829"/>
    </source>
</evidence>
<keyword evidence="13 20" id="KW-1133">Transmembrane helix</keyword>
<feature type="transmembrane region" description="Helical" evidence="20">
    <location>
        <begin position="228"/>
        <end position="248"/>
    </location>
</feature>
<feature type="transmembrane region" description="Helical" evidence="20">
    <location>
        <begin position="443"/>
        <end position="466"/>
    </location>
</feature>
<feature type="domain" description="Oligosaccharyl transferase STT3 N-terminal" evidence="21">
    <location>
        <begin position="10"/>
        <end position="409"/>
    </location>
</feature>
<reference evidence="23 24" key="1">
    <citation type="journal article" date="2013" name="Nature">
        <title>Insights into bilaterian evolution from three spiralian genomes.</title>
        <authorList>
            <person name="Simakov O."/>
            <person name="Marletaz F."/>
            <person name="Cho S.J."/>
            <person name="Edsinger-Gonzales E."/>
            <person name="Havlak P."/>
            <person name="Hellsten U."/>
            <person name="Kuo D.H."/>
            <person name="Larsson T."/>
            <person name="Lv J."/>
            <person name="Arendt D."/>
            <person name="Savage R."/>
            <person name="Osoegawa K."/>
            <person name="de Jong P."/>
            <person name="Grimwood J."/>
            <person name="Chapman J.A."/>
            <person name="Shapiro H."/>
            <person name="Aerts A."/>
            <person name="Otillar R.P."/>
            <person name="Terry A.Y."/>
            <person name="Boore J.L."/>
            <person name="Grigoriev I.V."/>
            <person name="Lindberg D.R."/>
            <person name="Seaver E.C."/>
            <person name="Weisblat D.A."/>
            <person name="Putnam N.H."/>
            <person name="Rokhsar D.S."/>
        </authorList>
    </citation>
    <scope>NUCLEOTIDE SEQUENCE [LARGE SCALE GENOMIC DNA]</scope>
</reference>